<dbReference type="EMBL" id="CADCWP010000295">
    <property type="protein sequence ID" value="CAA9583838.1"/>
    <property type="molecule type" value="Genomic_DNA"/>
</dbReference>
<dbReference type="SUPFAM" id="SSF49344">
    <property type="entry name" value="CBD9-like"/>
    <property type="match status" value="2"/>
</dbReference>
<dbReference type="SMART" id="SM00560">
    <property type="entry name" value="LamGL"/>
    <property type="match status" value="1"/>
</dbReference>
<keyword evidence="2" id="KW-1015">Disulfide bond</keyword>
<accession>A0A6J4VPB9</accession>
<keyword evidence="1 4" id="KW-0732">Signal</keyword>
<dbReference type="GO" id="GO:0004553">
    <property type="term" value="F:hydrolase activity, hydrolyzing O-glycosyl compounds"/>
    <property type="evidence" value="ECO:0007669"/>
    <property type="project" value="InterPro"/>
</dbReference>
<dbReference type="GO" id="GO:0016052">
    <property type="term" value="P:carbohydrate catabolic process"/>
    <property type="evidence" value="ECO:0007669"/>
    <property type="project" value="InterPro"/>
</dbReference>
<dbReference type="Pfam" id="PF13385">
    <property type="entry name" value="Laminin_G_3"/>
    <property type="match status" value="1"/>
</dbReference>
<gene>
    <name evidence="6" type="ORF">AVDCRST_MAG86-3219</name>
</gene>
<evidence type="ECO:0000256" key="3">
    <source>
        <dbReference type="SAM" id="MobiDB-lite"/>
    </source>
</evidence>
<dbReference type="SUPFAM" id="SSF49899">
    <property type="entry name" value="Concanavalin A-like lectins/glucanases"/>
    <property type="match status" value="1"/>
</dbReference>
<evidence type="ECO:0000259" key="5">
    <source>
        <dbReference type="SMART" id="SM00560"/>
    </source>
</evidence>
<name>A0A6J4VPB9_9DEIN</name>
<dbReference type="GO" id="GO:0030246">
    <property type="term" value="F:carbohydrate binding"/>
    <property type="evidence" value="ECO:0007669"/>
    <property type="project" value="InterPro"/>
</dbReference>
<reference evidence="6" key="1">
    <citation type="submission" date="2020-02" db="EMBL/GenBank/DDBJ databases">
        <authorList>
            <person name="Meier V. D."/>
        </authorList>
    </citation>
    <scope>NUCLEOTIDE SEQUENCE</scope>
    <source>
        <strain evidence="6">AVDCRST_MAG86</strain>
    </source>
</reference>
<protein>
    <submittedName>
        <fullName evidence="6">CBM9</fullName>
    </submittedName>
</protein>
<organism evidence="6">
    <name type="scientific">uncultured Truepera sp</name>
    <dbReference type="NCBI Taxonomy" id="543023"/>
    <lineage>
        <taxon>Bacteria</taxon>
        <taxon>Thermotogati</taxon>
        <taxon>Deinococcota</taxon>
        <taxon>Deinococci</taxon>
        <taxon>Trueperales</taxon>
        <taxon>Trueperaceae</taxon>
        <taxon>Truepera</taxon>
        <taxon>environmental samples</taxon>
    </lineage>
</organism>
<evidence type="ECO:0000256" key="2">
    <source>
        <dbReference type="ARBA" id="ARBA00023157"/>
    </source>
</evidence>
<dbReference type="AlphaFoldDB" id="A0A6J4VPB9"/>
<dbReference type="Gene3D" id="2.60.40.1190">
    <property type="match status" value="2"/>
</dbReference>
<feature type="region of interest" description="Disordered" evidence="3">
    <location>
        <begin position="229"/>
        <end position="251"/>
    </location>
</feature>
<dbReference type="Pfam" id="PF06452">
    <property type="entry name" value="CBM9_1"/>
    <property type="match status" value="2"/>
</dbReference>
<evidence type="ECO:0000256" key="1">
    <source>
        <dbReference type="ARBA" id="ARBA00022729"/>
    </source>
</evidence>
<dbReference type="InterPro" id="IPR006558">
    <property type="entry name" value="LamG-like"/>
</dbReference>
<dbReference type="CDD" id="cd09621">
    <property type="entry name" value="CBM9_like_5"/>
    <property type="match status" value="1"/>
</dbReference>
<dbReference type="InterPro" id="IPR013320">
    <property type="entry name" value="ConA-like_dom_sf"/>
</dbReference>
<feature type="domain" description="LamG-like jellyroll fold" evidence="5">
    <location>
        <begin position="620"/>
        <end position="768"/>
    </location>
</feature>
<dbReference type="Gene3D" id="2.60.120.200">
    <property type="match status" value="1"/>
</dbReference>
<evidence type="ECO:0000313" key="6">
    <source>
        <dbReference type="EMBL" id="CAA9583838.1"/>
    </source>
</evidence>
<dbReference type="InterPro" id="IPR010502">
    <property type="entry name" value="Carb-bd_dom_fam9"/>
</dbReference>
<sequence length="989" mass="105570">MNLKVALVAALSVASSAYAQKPELVGEATVSLSDQVQYEIRWQTLLPSIGRVEYGPDDAYGRTTAPAPALEGEHVHLLTNLTPDATYHYRIVTRDWSGNETVTEDRTFVAAATPEALAVQAGAPTSSALVDDTFENGLDETIWRVYSNTESGQLAAEDGHLTIQNVGNGTDYGQLGLALLEPIDLTRATTTVTVSYTETGNAEQNPGFWNVGDLEGDDNWNHPGVRATVSGEGVTPTATPSAEGTWTPPEGVEGLQAPYTLTWTITPPEGEGEFSSTMQIDGEEVYSGTFTPGAFNPEEAYFYLYTSSPTEEGATAIDAVTVEQEGQGTFVAAPEPAFDPSTSYPVTQGSLQVDGDLAELGDTTGVNLEAHAAVQMEPYNGPEDLSGNVWLRWDDDNLYLAARVQDDVHDQTFAEGEMWQGDSLQLALAAGAPGEAEGWYEYGFALTEDGPQVWRWLAPEGVETGLVEAGLEVTRDDEDQATVYEVALPWAELAPLSAETGQLYSFSFIANDSDGDGRKGWLEVGSGIGGAKDPGLFLPFELAAAVGQTAVQAPTLPEGAVAAWLFDEGEGETVADAVGESDGTFTNPQWAEGQFGGAAQIQPGQNYISVPGSEALSPSEALTVTAWVYLNRYGEGEFPNRRVLQMGSYDPESEYGVEDNAYRLLFEFGEFIFDAGPEAEPRLISVPQDEHITLETWHHVAGVYSGDQITLYVDGEQVAQQEANGGALSAPADGRLFIGTKSDLAPEGDWWDGRLDEVAIFNRALSQEEIQSVMQGLKGAAPVAATAPAAPQAGTEDHAIFRAPGPITVDGNLSDWSQRGPIQVGSSMVVADAPEVTDEGDLSATANLTYDDDWVYLGADVTDDVLVFERTGDAIWQTDSLEVWFGSQQFGVAVSDAAPYLHSFGGMDIEEAEVAAIPHDGGYTVEVALPRAVVEETLEMTLEPGASLPVAVGANDADEEGGERVGQIYYPEGWTWGEPDTFAPLSVTE</sequence>
<evidence type="ECO:0000256" key="4">
    <source>
        <dbReference type="SAM" id="SignalP"/>
    </source>
</evidence>
<feature type="signal peptide" evidence="4">
    <location>
        <begin position="1"/>
        <end position="19"/>
    </location>
</feature>
<proteinExistence type="predicted"/>
<feature type="chain" id="PRO_5026723710" evidence="4">
    <location>
        <begin position="20"/>
        <end position="989"/>
    </location>
</feature>